<evidence type="ECO:0000313" key="2">
    <source>
        <dbReference type="EMBL" id="TGZ82436.1"/>
    </source>
</evidence>
<name>A0A4S2N0H5_9PEZI</name>
<evidence type="ECO:0000313" key="3">
    <source>
        <dbReference type="Proteomes" id="UP000298138"/>
    </source>
</evidence>
<keyword evidence="1" id="KW-0812">Transmembrane</keyword>
<gene>
    <name evidence="2" type="ORF">EX30DRAFT_185359</name>
</gene>
<feature type="transmembrane region" description="Helical" evidence="1">
    <location>
        <begin position="35"/>
        <end position="56"/>
    </location>
</feature>
<feature type="transmembrane region" description="Helical" evidence="1">
    <location>
        <begin position="7"/>
        <end position="23"/>
    </location>
</feature>
<dbReference type="EMBL" id="ML220115">
    <property type="protein sequence ID" value="TGZ82436.1"/>
    <property type="molecule type" value="Genomic_DNA"/>
</dbReference>
<keyword evidence="1" id="KW-0472">Membrane</keyword>
<proteinExistence type="predicted"/>
<protein>
    <submittedName>
        <fullName evidence="2">Uncharacterized protein</fullName>
    </submittedName>
</protein>
<organism evidence="2 3">
    <name type="scientific">Ascodesmis nigricans</name>
    <dbReference type="NCBI Taxonomy" id="341454"/>
    <lineage>
        <taxon>Eukaryota</taxon>
        <taxon>Fungi</taxon>
        <taxon>Dikarya</taxon>
        <taxon>Ascomycota</taxon>
        <taxon>Pezizomycotina</taxon>
        <taxon>Pezizomycetes</taxon>
        <taxon>Pezizales</taxon>
        <taxon>Ascodesmidaceae</taxon>
        <taxon>Ascodesmis</taxon>
    </lineage>
</organism>
<dbReference type="Proteomes" id="UP000298138">
    <property type="component" value="Unassembled WGS sequence"/>
</dbReference>
<evidence type="ECO:0000256" key="1">
    <source>
        <dbReference type="SAM" id="Phobius"/>
    </source>
</evidence>
<sequence length="92" mass="11369">MAYLSELAFWGIFLWSCKHFFLSSRRTAYYSSYHWVFSGFLSFIFFSFTHFCYSFFQRFTQMCHWRFDDFVNGISWGSVLYSDWCFFIYCIV</sequence>
<dbReference type="AlphaFoldDB" id="A0A4S2N0H5"/>
<keyword evidence="3" id="KW-1185">Reference proteome</keyword>
<accession>A0A4S2N0H5</accession>
<dbReference type="InParanoid" id="A0A4S2N0H5"/>
<keyword evidence="1" id="KW-1133">Transmembrane helix</keyword>
<reference evidence="2 3" key="1">
    <citation type="submission" date="2019-04" db="EMBL/GenBank/DDBJ databases">
        <title>Comparative genomics and transcriptomics to analyze fruiting body development in filamentous ascomycetes.</title>
        <authorList>
            <consortium name="DOE Joint Genome Institute"/>
            <person name="Lutkenhaus R."/>
            <person name="Traeger S."/>
            <person name="Breuer J."/>
            <person name="Kuo A."/>
            <person name="Lipzen A."/>
            <person name="Pangilinan J."/>
            <person name="Dilworth D."/>
            <person name="Sandor L."/>
            <person name="Poggeler S."/>
            <person name="Barry K."/>
            <person name="Grigoriev I.V."/>
            <person name="Nowrousian M."/>
        </authorList>
    </citation>
    <scope>NUCLEOTIDE SEQUENCE [LARGE SCALE GENOMIC DNA]</scope>
    <source>
        <strain evidence="2 3">CBS 389.68</strain>
    </source>
</reference>